<name>A0ABN9RW70_9DINO</name>
<keyword evidence="3" id="KW-1185">Reference proteome</keyword>
<feature type="transmembrane region" description="Helical" evidence="1">
    <location>
        <begin position="80"/>
        <end position="103"/>
    </location>
</feature>
<evidence type="ECO:0000313" key="3">
    <source>
        <dbReference type="Proteomes" id="UP001189429"/>
    </source>
</evidence>
<proteinExistence type="predicted"/>
<comment type="caution">
    <text evidence="2">The sequence shown here is derived from an EMBL/GenBank/DDBJ whole genome shotgun (WGS) entry which is preliminary data.</text>
</comment>
<sequence length="170" mass="18176">MIYLCLFLSQVAASAVFSLGLLDVRQRNEIVRSVRTFSMAECTAKLCPMLAILFIGARLRAVQLHRDGGSPQCWDAMYSAAWALLVQLLVALVVGQLVSSASVDPSLGGSQVYKGVAYVPGRIALVALKVLTCAALYGSIILVSASIMVIRPETAGCERRGYHPAEAAFL</sequence>
<keyword evidence="1" id="KW-0472">Membrane</keyword>
<reference evidence="2" key="1">
    <citation type="submission" date="2023-10" db="EMBL/GenBank/DDBJ databases">
        <authorList>
            <person name="Chen Y."/>
            <person name="Shah S."/>
            <person name="Dougan E. K."/>
            <person name="Thang M."/>
            <person name="Chan C."/>
        </authorList>
    </citation>
    <scope>NUCLEOTIDE SEQUENCE [LARGE SCALE GENOMIC DNA]</scope>
</reference>
<gene>
    <name evidence="2" type="ORF">PCOR1329_LOCUS24095</name>
</gene>
<accession>A0ABN9RW70</accession>
<feature type="transmembrane region" description="Helical" evidence="1">
    <location>
        <begin position="37"/>
        <end position="59"/>
    </location>
</feature>
<organism evidence="2 3">
    <name type="scientific">Prorocentrum cordatum</name>
    <dbReference type="NCBI Taxonomy" id="2364126"/>
    <lineage>
        <taxon>Eukaryota</taxon>
        <taxon>Sar</taxon>
        <taxon>Alveolata</taxon>
        <taxon>Dinophyceae</taxon>
        <taxon>Prorocentrales</taxon>
        <taxon>Prorocentraceae</taxon>
        <taxon>Prorocentrum</taxon>
    </lineage>
</organism>
<evidence type="ECO:0008006" key="4">
    <source>
        <dbReference type="Google" id="ProtNLM"/>
    </source>
</evidence>
<dbReference type="EMBL" id="CAUYUJ010008247">
    <property type="protein sequence ID" value="CAK0823375.1"/>
    <property type="molecule type" value="Genomic_DNA"/>
</dbReference>
<keyword evidence="1" id="KW-0812">Transmembrane</keyword>
<dbReference type="Proteomes" id="UP001189429">
    <property type="component" value="Unassembled WGS sequence"/>
</dbReference>
<protein>
    <recommendedName>
        <fullName evidence="4">Protein RFT1 homolog</fullName>
    </recommendedName>
</protein>
<evidence type="ECO:0000256" key="1">
    <source>
        <dbReference type="SAM" id="Phobius"/>
    </source>
</evidence>
<keyword evidence="1" id="KW-1133">Transmembrane helix</keyword>
<evidence type="ECO:0000313" key="2">
    <source>
        <dbReference type="EMBL" id="CAK0823375.1"/>
    </source>
</evidence>
<feature type="transmembrane region" description="Helical" evidence="1">
    <location>
        <begin position="123"/>
        <end position="150"/>
    </location>
</feature>